<dbReference type="OrthoDB" id="270624at2759"/>
<dbReference type="EMBL" id="PJQM01001083">
    <property type="protein sequence ID" value="RCI03270.1"/>
    <property type="molecule type" value="Genomic_DNA"/>
</dbReference>
<dbReference type="SMART" id="SM00320">
    <property type="entry name" value="WD40"/>
    <property type="match status" value="4"/>
</dbReference>
<dbReference type="InterPro" id="IPR015943">
    <property type="entry name" value="WD40/YVTN_repeat-like_dom_sf"/>
</dbReference>
<evidence type="ECO:0000313" key="3">
    <source>
        <dbReference type="Proteomes" id="UP000253551"/>
    </source>
</evidence>
<gene>
    <name evidence="2" type="ORF">CU098_012659</name>
</gene>
<dbReference type="SUPFAM" id="SSF50978">
    <property type="entry name" value="WD40 repeat-like"/>
    <property type="match status" value="1"/>
</dbReference>
<organism evidence="2 3">
    <name type="scientific">Rhizopus stolonifer</name>
    <name type="common">Rhizopus nigricans</name>
    <dbReference type="NCBI Taxonomy" id="4846"/>
    <lineage>
        <taxon>Eukaryota</taxon>
        <taxon>Fungi</taxon>
        <taxon>Fungi incertae sedis</taxon>
        <taxon>Mucoromycota</taxon>
        <taxon>Mucoromycotina</taxon>
        <taxon>Mucoromycetes</taxon>
        <taxon>Mucorales</taxon>
        <taxon>Mucorineae</taxon>
        <taxon>Rhizopodaceae</taxon>
        <taxon>Rhizopus</taxon>
    </lineage>
</organism>
<dbReference type="PANTHER" id="PTHR14091:SF0">
    <property type="entry name" value="PERIODIC TRYPTOPHAN PROTEIN 1 HOMOLOG"/>
    <property type="match status" value="1"/>
</dbReference>
<evidence type="ECO:0000256" key="1">
    <source>
        <dbReference type="PROSITE-ProRule" id="PRU00221"/>
    </source>
</evidence>
<dbReference type="Gene3D" id="2.130.10.10">
    <property type="entry name" value="YVTN repeat-like/Quinoprotein amine dehydrogenase"/>
    <property type="match status" value="2"/>
</dbReference>
<dbReference type="PROSITE" id="PS50294">
    <property type="entry name" value="WD_REPEATS_REGION"/>
    <property type="match status" value="1"/>
</dbReference>
<name>A0A367KMB6_RHIST</name>
<feature type="non-terminal residue" evidence="2">
    <location>
        <position position="1"/>
    </location>
</feature>
<dbReference type="STRING" id="4846.A0A367KMB6"/>
<dbReference type="AlphaFoldDB" id="A0A367KMB6"/>
<protein>
    <submittedName>
        <fullName evidence="2">Uncharacterized protein</fullName>
    </submittedName>
</protein>
<proteinExistence type="predicted"/>
<dbReference type="PROSITE" id="PS50082">
    <property type="entry name" value="WD_REPEATS_2"/>
    <property type="match status" value="2"/>
</dbReference>
<reference evidence="2 3" key="1">
    <citation type="journal article" date="2018" name="G3 (Bethesda)">
        <title>Phylogenetic and Phylogenomic Definition of Rhizopus Species.</title>
        <authorList>
            <person name="Gryganskyi A.P."/>
            <person name="Golan J."/>
            <person name="Dolatabadi S."/>
            <person name="Mondo S."/>
            <person name="Robb S."/>
            <person name="Idnurm A."/>
            <person name="Muszewska A."/>
            <person name="Steczkiewicz K."/>
            <person name="Masonjones S."/>
            <person name="Liao H.L."/>
            <person name="Gajdeczka M.T."/>
            <person name="Anike F."/>
            <person name="Vuek A."/>
            <person name="Anishchenko I.M."/>
            <person name="Voigt K."/>
            <person name="de Hoog G.S."/>
            <person name="Smith M.E."/>
            <person name="Heitman J."/>
            <person name="Vilgalys R."/>
            <person name="Stajich J.E."/>
        </authorList>
    </citation>
    <scope>NUCLEOTIDE SEQUENCE [LARGE SCALE GENOMIC DNA]</scope>
    <source>
        <strain evidence="2 3">LSU 92-RS-03</strain>
    </source>
</reference>
<dbReference type="GO" id="GO:0005634">
    <property type="term" value="C:nucleus"/>
    <property type="evidence" value="ECO:0007669"/>
    <property type="project" value="TreeGrafter"/>
</dbReference>
<keyword evidence="1" id="KW-0853">WD repeat</keyword>
<comment type="caution">
    <text evidence="2">The sequence shown here is derived from an EMBL/GenBank/DDBJ whole genome shotgun (WGS) entry which is preliminary data.</text>
</comment>
<accession>A0A367KMB6</accession>
<dbReference type="InterPro" id="IPR001680">
    <property type="entry name" value="WD40_rpt"/>
</dbReference>
<feature type="repeat" description="WD" evidence="1">
    <location>
        <begin position="5"/>
        <end position="47"/>
    </location>
</feature>
<dbReference type="Proteomes" id="UP000253551">
    <property type="component" value="Unassembled WGS sequence"/>
</dbReference>
<dbReference type="InterPro" id="IPR036322">
    <property type="entry name" value="WD40_repeat_dom_sf"/>
</dbReference>
<dbReference type="Pfam" id="PF00400">
    <property type="entry name" value="WD40"/>
    <property type="match status" value="2"/>
</dbReference>
<dbReference type="GO" id="GO:0006364">
    <property type="term" value="P:rRNA processing"/>
    <property type="evidence" value="ECO:0007669"/>
    <property type="project" value="InterPro"/>
</dbReference>
<sequence length="201" mass="22235">CVQSYSHHKDKVQSVAWHPTEATVFLTGSYDKSVCVLDARSPAQVTRWDLGSDVESIRWDPHNPSNFFVALENGMIQYYDVRQAENGKGGKALFTIQAHDEAVSAFDINPLIPGCIATGSTDKIIKIWSTVDNKPSMVTSRNFELGRIFSTQFCPDSPFQLAIAGSNGKMHVWDMSSNAGVRQSFRHQSLAGLTPSEEKKP</sequence>
<dbReference type="PANTHER" id="PTHR14091">
    <property type="entry name" value="PERIODIC TRYPTOPHAN PROTEIN 1"/>
    <property type="match status" value="1"/>
</dbReference>
<keyword evidence="3" id="KW-1185">Reference proteome</keyword>
<dbReference type="InterPro" id="IPR044285">
    <property type="entry name" value="PWP1"/>
</dbReference>
<feature type="repeat" description="WD" evidence="1">
    <location>
        <begin position="96"/>
        <end position="138"/>
    </location>
</feature>
<evidence type="ECO:0000313" key="2">
    <source>
        <dbReference type="EMBL" id="RCI03270.1"/>
    </source>
</evidence>